<dbReference type="SUPFAM" id="SSF140959">
    <property type="entry name" value="Indolic compounds 2,3-dioxygenase-like"/>
    <property type="match status" value="1"/>
</dbReference>
<reference evidence="1" key="1">
    <citation type="submission" date="2020-09" db="EMBL/GenBank/DDBJ databases">
        <title>Taishania pollutisoli gen. nov., sp. nov., Isolated from Tetrabromobisphenol A-Contaminated Soil.</title>
        <authorList>
            <person name="Chen Q."/>
        </authorList>
    </citation>
    <scope>NUCLEOTIDE SEQUENCE</scope>
    <source>
        <strain evidence="1">CZZ-1</strain>
    </source>
</reference>
<dbReference type="GO" id="GO:0046872">
    <property type="term" value="F:metal ion binding"/>
    <property type="evidence" value="ECO:0007669"/>
    <property type="project" value="InterPro"/>
</dbReference>
<evidence type="ECO:0000313" key="2">
    <source>
        <dbReference type="Proteomes" id="UP000652681"/>
    </source>
</evidence>
<dbReference type="Proteomes" id="UP000652681">
    <property type="component" value="Unassembled WGS sequence"/>
</dbReference>
<dbReference type="AlphaFoldDB" id="A0A8J6U200"/>
<dbReference type="RefSeq" id="WP_163490736.1">
    <property type="nucleotide sequence ID" value="NZ_JACVEL010000002.1"/>
</dbReference>
<dbReference type="Gene3D" id="1.20.58.480">
    <property type="match status" value="1"/>
</dbReference>
<dbReference type="GO" id="GO:0004833">
    <property type="term" value="F:L-tryptophan 2,3-dioxygenase activity"/>
    <property type="evidence" value="ECO:0007669"/>
    <property type="project" value="InterPro"/>
</dbReference>
<dbReference type="GO" id="GO:0020037">
    <property type="term" value="F:heme binding"/>
    <property type="evidence" value="ECO:0007669"/>
    <property type="project" value="InterPro"/>
</dbReference>
<keyword evidence="2" id="KW-1185">Reference proteome</keyword>
<dbReference type="Pfam" id="PF03301">
    <property type="entry name" value="Trp_dioxygenase"/>
    <property type="match status" value="1"/>
</dbReference>
<proteinExistence type="predicted"/>
<name>A0A8J6U200_9FLAO</name>
<organism evidence="1 2">
    <name type="scientific">Taishania pollutisoli</name>
    <dbReference type="NCBI Taxonomy" id="2766479"/>
    <lineage>
        <taxon>Bacteria</taxon>
        <taxon>Pseudomonadati</taxon>
        <taxon>Bacteroidota</taxon>
        <taxon>Flavobacteriia</taxon>
        <taxon>Flavobacteriales</taxon>
        <taxon>Crocinitomicaceae</taxon>
        <taxon>Taishania</taxon>
    </lineage>
</organism>
<evidence type="ECO:0000313" key="1">
    <source>
        <dbReference type="EMBL" id="MBC9811830.1"/>
    </source>
</evidence>
<dbReference type="PANTHER" id="PTHR10138:SF0">
    <property type="entry name" value="TRYPTOPHAN 2,3-DIOXYGENASE"/>
    <property type="match status" value="1"/>
</dbReference>
<comment type="caution">
    <text evidence="1">The sequence shown here is derived from an EMBL/GenBank/DDBJ whole genome shotgun (WGS) entry which is preliminary data.</text>
</comment>
<dbReference type="InterPro" id="IPR004981">
    <property type="entry name" value="Trp_2_3_dOase"/>
</dbReference>
<gene>
    <name evidence="1" type="ORF">H9Y05_05005</name>
</gene>
<protein>
    <submittedName>
        <fullName evidence="1">Tryptophan 2,3-dioxygenase</fullName>
    </submittedName>
</protein>
<sequence length="331" mass="39187">MLSREELLKLIDEKYQAMRENPDIYLSGLLHSKPLTYWDYIQVDALLGLQIQRTTEPDEMVFIMYHQINELLFKMILWEIGQVSHCEEITPKKFSMHLGRISRYFDMLSNSFNIMQSGMEIEQYMKYRDTLTPASGFQSAQFRKVEFASTDLLNLIDFRVRPTIDRNTPYEHAFDNMYWQAAGLNPKTGKKSALLSNFEKKYKKEFIDFMQEYNTINLLAKYKSLPEEDRNNLELVNAMRHYDYTVNISWVMNHFNAARHYIESGKGSGEATGGSDWKKYMLPQYQKRIFFPELWTDSELDNWGIDNLEGYKTITDISELTTNKQFKGWQK</sequence>
<dbReference type="GO" id="GO:0019442">
    <property type="term" value="P:L-tryptophan catabolic process to acetyl-CoA"/>
    <property type="evidence" value="ECO:0007669"/>
    <property type="project" value="TreeGrafter"/>
</dbReference>
<dbReference type="PANTHER" id="PTHR10138">
    <property type="entry name" value="TRYPTOPHAN 2,3-DIOXYGENASE"/>
    <property type="match status" value="1"/>
</dbReference>
<accession>A0A8J6U200</accession>
<dbReference type="InterPro" id="IPR037217">
    <property type="entry name" value="Trp/Indoleamine_2_3_dOase-like"/>
</dbReference>
<dbReference type="EMBL" id="JACVEL010000002">
    <property type="protein sequence ID" value="MBC9811830.1"/>
    <property type="molecule type" value="Genomic_DNA"/>
</dbReference>
<dbReference type="GO" id="GO:0019441">
    <property type="term" value="P:L-tryptophan catabolic process to kynurenine"/>
    <property type="evidence" value="ECO:0007669"/>
    <property type="project" value="InterPro"/>
</dbReference>